<feature type="compositionally biased region" description="Low complexity" evidence="5">
    <location>
        <begin position="243"/>
        <end position="257"/>
    </location>
</feature>
<evidence type="ECO:0000256" key="5">
    <source>
        <dbReference type="SAM" id="MobiDB-lite"/>
    </source>
</evidence>
<dbReference type="InterPro" id="IPR017351">
    <property type="entry name" value="PINCH-1-4-like"/>
</dbReference>
<feature type="compositionally biased region" description="Low complexity" evidence="5">
    <location>
        <begin position="385"/>
        <end position="415"/>
    </location>
</feature>
<dbReference type="Pfam" id="PF00412">
    <property type="entry name" value="LIM"/>
    <property type="match status" value="2"/>
</dbReference>
<dbReference type="Proteomes" id="UP000800097">
    <property type="component" value="Unassembled WGS sequence"/>
</dbReference>
<dbReference type="Gene3D" id="2.10.110.10">
    <property type="entry name" value="Cysteine Rich Protein"/>
    <property type="match status" value="2"/>
</dbReference>
<keyword evidence="8" id="KW-1185">Reference proteome</keyword>
<feature type="compositionally biased region" description="Polar residues" evidence="5">
    <location>
        <begin position="52"/>
        <end position="65"/>
    </location>
</feature>
<name>A0A6A6JN56_WESOR</name>
<dbReference type="GeneID" id="54554071"/>
<dbReference type="CDD" id="cd09397">
    <property type="entry name" value="LIM1_UF1"/>
    <property type="match status" value="1"/>
</dbReference>
<sequence length="709" mass="77349">MANTDRMSFLPTIKCSTCSVDIDISQLADHVCAPSPAKSNAPPRLDRAATFGPSTENKPMGQQRTGRMPPPPRINPSAANRPFLSPSSASSYNDPSAPSPLSPARGRPPFKMNRSATSPMPRAYNPPSPDLPLNMDCAFPPFPTSGAVKRGKSRHRDKLDPHPRYAEASPLYAPLSPRMNAGENIAKRMDTIAPGPFDGREGDRRPSTSDGRNTPGPKEAQPGHKRSATQASTKSNPAAADPRSSLYSNRSRSSTFSGRGGSQKQDLDPIPPMPPLVSQHDESQSEGIEAFLTRLQKETIEFPNKGFKRRSRSFPGRQENGEVGDDVAPRRRPLQSGLLSPSAENSSTLNPRSVSPSASYNESPSLPPIKTHGKHVTSNTLHTPSDSGLSHGSFSSDGMVSAASSRSSPATSVDSGPHSRNVSKTENGVFPNDESIPRVASPESFMDPRTPPKPIPERYPGAPTYPGAPRYPGAPTYNMAPNPAPLPRPGTFSIEVPESPLDPAIQHGHLYRDPPSPLEKFLGSTPTTNAPNAPKSHQKAPEPEPVTRTEKRPTGTGRGKCRGCAEPIIGKSVKDSSGRLTGRYHKQCFVCKTCRSPFPSAEFYVFDNSPYCEQHYHELNGSLCRTCNRGIEGQYLETDQRHKFHPRCFTCLTCRVILRDDYYEVNGKAYCERHAYAVQKSMSSLAPGPNNRFLNNNLQKRRTRLMMMM</sequence>
<evidence type="ECO:0000313" key="7">
    <source>
        <dbReference type="EMBL" id="KAF2276359.1"/>
    </source>
</evidence>
<gene>
    <name evidence="7" type="ORF">EI97DRAFT_458298</name>
</gene>
<dbReference type="OrthoDB" id="1112565at2759"/>
<dbReference type="SMART" id="SM00132">
    <property type="entry name" value="LIM"/>
    <property type="match status" value="2"/>
</dbReference>
<evidence type="ECO:0000256" key="2">
    <source>
        <dbReference type="ARBA" id="ARBA00022833"/>
    </source>
</evidence>
<feature type="domain" description="LIM zinc-binding" evidence="6">
    <location>
        <begin position="623"/>
        <end position="682"/>
    </location>
</feature>
<protein>
    <recommendedName>
        <fullName evidence="6">LIM zinc-binding domain-containing protein</fullName>
    </recommendedName>
</protein>
<feature type="domain" description="LIM zinc-binding" evidence="6">
    <location>
        <begin position="559"/>
        <end position="622"/>
    </location>
</feature>
<feature type="region of interest" description="Disordered" evidence="5">
    <location>
        <begin position="34"/>
        <end position="129"/>
    </location>
</feature>
<dbReference type="PROSITE" id="PS50023">
    <property type="entry name" value="LIM_DOMAIN_2"/>
    <property type="match status" value="2"/>
</dbReference>
<evidence type="ECO:0000256" key="1">
    <source>
        <dbReference type="ARBA" id="ARBA00022723"/>
    </source>
</evidence>
<organism evidence="7 8">
    <name type="scientific">Westerdykella ornata</name>
    <dbReference type="NCBI Taxonomy" id="318751"/>
    <lineage>
        <taxon>Eukaryota</taxon>
        <taxon>Fungi</taxon>
        <taxon>Dikarya</taxon>
        <taxon>Ascomycota</taxon>
        <taxon>Pezizomycotina</taxon>
        <taxon>Dothideomycetes</taxon>
        <taxon>Pleosporomycetidae</taxon>
        <taxon>Pleosporales</taxon>
        <taxon>Sporormiaceae</taxon>
        <taxon>Westerdykella</taxon>
    </lineage>
</organism>
<dbReference type="PROSITE" id="PS00478">
    <property type="entry name" value="LIM_DOMAIN_1"/>
    <property type="match status" value="1"/>
</dbReference>
<dbReference type="EMBL" id="ML986493">
    <property type="protein sequence ID" value="KAF2276359.1"/>
    <property type="molecule type" value="Genomic_DNA"/>
</dbReference>
<evidence type="ECO:0000256" key="4">
    <source>
        <dbReference type="PROSITE-ProRule" id="PRU00125"/>
    </source>
</evidence>
<keyword evidence="2 4" id="KW-0862">Zinc</keyword>
<dbReference type="CDD" id="cd08368">
    <property type="entry name" value="LIM"/>
    <property type="match status" value="1"/>
</dbReference>
<feature type="compositionally biased region" description="Polar residues" evidence="5">
    <location>
        <begin position="337"/>
        <end position="364"/>
    </location>
</feature>
<keyword evidence="1 4" id="KW-0479">Metal-binding</keyword>
<evidence type="ECO:0000259" key="6">
    <source>
        <dbReference type="PROSITE" id="PS50023"/>
    </source>
</evidence>
<dbReference type="GO" id="GO:0046872">
    <property type="term" value="F:metal ion binding"/>
    <property type="evidence" value="ECO:0007669"/>
    <property type="project" value="UniProtKB-KW"/>
</dbReference>
<feature type="compositionally biased region" description="Low complexity" evidence="5">
    <location>
        <begin position="85"/>
        <end position="96"/>
    </location>
</feature>
<dbReference type="RefSeq" id="XP_033653898.1">
    <property type="nucleotide sequence ID" value="XM_033800896.1"/>
</dbReference>
<dbReference type="PANTHER" id="PTHR24210:SF14">
    <property type="entry name" value="LIM ZINC-BINDING DOMAIN-CONTAINING PROTEIN"/>
    <property type="match status" value="1"/>
</dbReference>
<feature type="compositionally biased region" description="Basic and acidic residues" evidence="5">
    <location>
        <begin position="539"/>
        <end position="553"/>
    </location>
</feature>
<dbReference type="GO" id="GO:0030695">
    <property type="term" value="F:GTPase regulator activity"/>
    <property type="evidence" value="ECO:0007669"/>
    <property type="project" value="UniProtKB-ARBA"/>
</dbReference>
<evidence type="ECO:0000313" key="8">
    <source>
        <dbReference type="Proteomes" id="UP000800097"/>
    </source>
</evidence>
<proteinExistence type="predicted"/>
<feature type="compositionally biased region" description="Basic and acidic residues" evidence="5">
    <location>
        <begin position="198"/>
        <end position="207"/>
    </location>
</feature>
<reference evidence="7" key="1">
    <citation type="journal article" date="2020" name="Stud. Mycol.">
        <title>101 Dothideomycetes genomes: a test case for predicting lifestyles and emergence of pathogens.</title>
        <authorList>
            <person name="Haridas S."/>
            <person name="Albert R."/>
            <person name="Binder M."/>
            <person name="Bloem J."/>
            <person name="Labutti K."/>
            <person name="Salamov A."/>
            <person name="Andreopoulos B."/>
            <person name="Baker S."/>
            <person name="Barry K."/>
            <person name="Bills G."/>
            <person name="Bluhm B."/>
            <person name="Cannon C."/>
            <person name="Castanera R."/>
            <person name="Culley D."/>
            <person name="Daum C."/>
            <person name="Ezra D."/>
            <person name="Gonzalez J."/>
            <person name="Henrissat B."/>
            <person name="Kuo A."/>
            <person name="Liang C."/>
            <person name="Lipzen A."/>
            <person name="Lutzoni F."/>
            <person name="Magnuson J."/>
            <person name="Mondo S."/>
            <person name="Nolan M."/>
            <person name="Ohm R."/>
            <person name="Pangilinan J."/>
            <person name="Park H.-J."/>
            <person name="Ramirez L."/>
            <person name="Alfaro M."/>
            <person name="Sun H."/>
            <person name="Tritt A."/>
            <person name="Yoshinaga Y."/>
            <person name="Zwiers L.-H."/>
            <person name="Turgeon B."/>
            <person name="Goodwin S."/>
            <person name="Spatafora J."/>
            <person name="Crous P."/>
            <person name="Grigoriev I."/>
        </authorList>
    </citation>
    <scope>NUCLEOTIDE SEQUENCE</scope>
    <source>
        <strain evidence="7">CBS 379.55</strain>
    </source>
</reference>
<dbReference type="PANTHER" id="PTHR24210">
    <property type="entry name" value="LIM DOMAIN-CONTAINING PROTEIN"/>
    <property type="match status" value="1"/>
</dbReference>
<accession>A0A6A6JN56</accession>
<evidence type="ECO:0000256" key="3">
    <source>
        <dbReference type="ARBA" id="ARBA00023038"/>
    </source>
</evidence>
<dbReference type="SUPFAM" id="SSF57716">
    <property type="entry name" value="Glucocorticoid receptor-like (DNA-binding domain)"/>
    <property type="match status" value="1"/>
</dbReference>
<keyword evidence="3 4" id="KW-0440">LIM domain</keyword>
<dbReference type="FunFam" id="2.10.110.10:FF:000105">
    <property type="entry name" value="Similar to LIM domain-containing protein"/>
    <property type="match status" value="1"/>
</dbReference>
<feature type="region of interest" description="Disordered" evidence="5">
    <location>
        <begin position="144"/>
        <end position="468"/>
    </location>
</feature>
<feature type="region of interest" description="Disordered" evidence="5">
    <location>
        <begin position="505"/>
        <end position="561"/>
    </location>
</feature>
<dbReference type="AlphaFoldDB" id="A0A6A6JN56"/>
<dbReference type="InterPro" id="IPR001781">
    <property type="entry name" value="Znf_LIM"/>
</dbReference>